<dbReference type="NCBIfam" id="TIGR01549">
    <property type="entry name" value="HAD-SF-IA-v1"/>
    <property type="match status" value="1"/>
</dbReference>
<keyword evidence="5" id="KW-0479">Metal-binding</keyword>
<dbReference type="Pfam" id="PF00702">
    <property type="entry name" value="Hydrolase"/>
    <property type="match status" value="1"/>
</dbReference>
<comment type="pathway">
    <text evidence="2">Organic acid metabolism; glycolate biosynthesis; glycolate from 2-phosphoglycolate: step 1/1.</text>
</comment>
<accession>A0A6C8GGJ8</accession>
<dbReference type="InterPro" id="IPR036412">
    <property type="entry name" value="HAD-like_sf"/>
</dbReference>
<proteinExistence type="inferred from homology"/>
<gene>
    <name evidence="6" type="ORF">LTSEADE_5227</name>
</gene>
<evidence type="ECO:0000313" key="7">
    <source>
        <dbReference type="Proteomes" id="UP000004906"/>
    </source>
</evidence>
<dbReference type="Gene3D" id="3.40.50.1000">
    <property type="entry name" value="HAD superfamily/HAD-like"/>
    <property type="match status" value="2"/>
</dbReference>
<dbReference type="GO" id="GO:0006281">
    <property type="term" value="P:DNA repair"/>
    <property type="evidence" value="ECO:0007669"/>
    <property type="project" value="TreeGrafter"/>
</dbReference>
<evidence type="ECO:0000256" key="4">
    <source>
        <dbReference type="ARBA" id="ARBA00013078"/>
    </source>
</evidence>
<dbReference type="EC" id="3.1.3.18" evidence="4"/>
<dbReference type="AlphaFoldDB" id="A0A6C8GGJ8"/>
<dbReference type="GO" id="GO:0008967">
    <property type="term" value="F:phosphoglycolate phosphatase activity"/>
    <property type="evidence" value="ECO:0007669"/>
    <property type="project" value="UniProtKB-EC"/>
</dbReference>
<comment type="similarity">
    <text evidence="3">Belongs to the HAD-like hydrolase superfamily. CbbY/CbbZ/Gph/YieH family.</text>
</comment>
<dbReference type="Gene3D" id="1.20.120.710">
    <property type="entry name" value="Haloacid dehalogenase hydrolase-like domain"/>
    <property type="match status" value="1"/>
</dbReference>
<dbReference type="GO" id="GO:0046872">
    <property type="term" value="F:metal ion binding"/>
    <property type="evidence" value="ECO:0007669"/>
    <property type="project" value="UniProtKB-KW"/>
</dbReference>
<dbReference type="GO" id="GO:0005829">
    <property type="term" value="C:cytosol"/>
    <property type="evidence" value="ECO:0007669"/>
    <property type="project" value="TreeGrafter"/>
</dbReference>
<evidence type="ECO:0000256" key="5">
    <source>
        <dbReference type="ARBA" id="ARBA00022723"/>
    </source>
</evidence>
<sequence length="302" mass="34896">MLYTVYKNKSQEVRMKKTVLITDLDNTLFDWFSVWYHSFNAMLNKVVEISGFSRDDLIAQIKPIHQRYGTAEYSFILESIPLLQEKYGDRDSINSAMDDAIHAFRSERKKYLTLYPTVMDTLNTLKNKGCYIVAYTESKAYYSNFRLTRLGLDGVINVLFSPEDHEIPDGEKKQSKYDLILTKQEYTPVDEIKPNPQLLLDIIKSIGATPEECVYIGDSEMKDIEMAQKANVSDVFASYGTGHFEDNKEGYELLRAVTHWTDADVERERKIKEKSFGAKPTYVAQQFSDILSFFNFTTFKGK</sequence>
<evidence type="ECO:0000313" key="6">
    <source>
        <dbReference type="EMBL" id="EHC30318.1"/>
    </source>
</evidence>
<dbReference type="SFLD" id="SFLDG01129">
    <property type="entry name" value="C1.5:_HAD__Beta-PGM__Phosphata"/>
    <property type="match status" value="1"/>
</dbReference>
<dbReference type="PANTHER" id="PTHR43434">
    <property type="entry name" value="PHOSPHOGLYCOLATE PHOSPHATASE"/>
    <property type="match status" value="1"/>
</dbReference>
<dbReference type="InterPro" id="IPR006439">
    <property type="entry name" value="HAD-SF_hydro_IA"/>
</dbReference>
<evidence type="ECO:0000256" key="3">
    <source>
        <dbReference type="ARBA" id="ARBA00006171"/>
    </source>
</evidence>
<evidence type="ECO:0000256" key="1">
    <source>
        <dbReference type="ARBA" id="ARBA00000830"/>
    </source>
</evidence>
<dbReference type="InterPro" id="IPR023214">
    <property type="entry name" value="HAD_sf"/>
</dbReference>
<protein>
    <recommendedName>
        <fullName evidence="4">phosphoglycolate phosphatase</fullName>
        <ecNumber evidence="4">3.1.3.18</ecNumber>
    </recommendedName>
</protein>
<dbReference type="EMBL" id="AFCI01001745">
    <property type="protein sequence ID" value="EHC30318.1"/>
    <property type="molecule type" value="Genomic_DNA"/>
</dbReference>
<comment type="catalytic activity">
    <reaction evidence="1">
        <text>2-phosphoglycolate + H2O = glycolate + phosphate</text>
        <dbReference type="Rhea" id="RHEA:14369"/>
        <dbReference type="ChEBI" id="CHEBI:15377"/>
        <dbReference type="ChEBI" id="CHEBI:29805"/>
        <dbReference type="ChEBI" id="CHEBI:43474"/>
        <dbReference type="ChEBI" id="CHEBI:58033"/>
        <dbReference type="EC" id="3.1.3.18"/>
    </reaction>
</comment>
<dbReference type="InterPro" id="IPR050155">
    <property type="entry name" value="HAD-like_hydrolase_sf"/>
</dbReference>
<organism evidence="6 7">
    <name type="scientific">Salmonella enterica subsp. enterica serovar Adelaide str. A4-669</name>
    <dbReference type="NCBI Taxonomy" id="913063"/>
    <lineage>
        <taxon>Bacteria</taxon>
        <taxon>Pseudomonadati</taxon>
        <taxon>Pseudomonadota</taxon>
        <taxon>Gammaproteobacteria</taxon>
        <taxon>Enterobacterales</taxon>
        <taxon>Enterobacteriaceae</taxon>
        <taxon>Salmonella</taxon>
    </lineage>
</organism>
<keyword evidence="6" id="KW-0378">Hydrolase</keyword>
<dbReference type="PANTHER" id="PTHR43434:SF1">
    <property type="entry name" value="PHOSPHOGLYCOLATE PHOSPHATASE"/>
    <property type="match status" value="1"/>
</dbReference>
<name>A0A6C8GGJ8_SALET</name>
<dbReference type="Proteomes" id="UP000004906">
    <property type="component" value="Unassembled WGS sequence"/>
</dbReference>
<reference evidence="6 7" key="1">
    <citation type="journal article" date="2011" name="BMC Genomics">
        <title>Genome sequencing reveals diversification of virulence factor content and possible host adaptation in distinct subpopulations of Salmonella enterica.</title>
        <authorList>
            <person name="den Bakker H.C."/>
            <person name="Moreno Switt A.I."/>
            <person name="Govoni G."/>
            <person name="Cummings C.A."/>
            <person name="Ranieri M.L."/>
            <person name="Degoricija L."/>
            <person name="Hoelzer K."/>
            <person name="Rodriguez-Rivera L.D."/>
            <person name="Brown S."/>
            <person name="Bolchacova E."/>
            <person name="Furtado M.R."/>
            <person name="Wiedmann M."/>
        </authorList>
    </citation>
    <scope>NUCLEOTIDE SEQUENCE [LARGE SCALE GENOMIC DNA]</scope>
    <source>
        <strain evidence="6 7">A4-669</strain>
    </source>
</reference>
<dbReference type="SFLD" id="SFLDS00003">
    <property type="entry name" value="Haloacid_Dehalogenase"/>
    <property type="match status" value="1"/>
</dbReference>
<comment type="caution">
    <text evidence="6">The sequence shown here is derived from an EMBL/GenBank/DDBJ whole genome shotgun (WGS) entry which is preliminary data.</text>
</comment>
<dbReference type="SUPFAM" id="SSF56784">
    <property type="entry name" value="HAD-like"/>
    <property type="match status" value="1"/>
</dbReference>
<evidence type="ECO:0000256" key="2">
    <source>
        <dbReference type="ARBA" id="ARBA00004818"/>
    </source>
</evidence>